<proteinExistence type="predicted"/>
<dbReference type="Proteomes" id="UP001319180">
    <property type="component" value="Unassembled WGS sequence"/>
</dbReference>
<dbReference type="PANTHER" id="PTHR41247:SF1">
    <property type="entry name" value="HTH-TYPE TRANSCRIPTIONAL REPRESSOR YCNK"/>
    <property type="match status" value="1"/>
</dbReference>
<evidence type="ECO:0000313" key="3">
    <source>
        <dbReference type="Proteomes" id="UP001319180"/>
    </source>
</evidence>
<dbReference type="Pfam" id="PF05573">
    <property type="entry name" value="NosL"/>
    <property type="match status" value="1"/>
</dbReference>
<dbReference type="EMBL" id="JAHESC010000013">
    <property type="protein sequence ID" value="MBT1687099.1"/>
    <property type="molecule type" value="Genomic_DNA"/>
</dbReference>
<organism evidence="2 3">
    <name type="scientific">Dawidia soli</name>
    <dbReference type="NCBI Taxonomy" id="2782352"/>
    <lineage>
        <taxon>Bacteria</taxon>
        <taxon>Pseudomonadati</taxon>
        <taxon>Bacteroidota</taxon>
        <taxon>Cytophagia</taxon>
        <taxon>Cytophagales</taxon>
        <taxon>Chryseotaleaceae</taxon>
        <taxon>Dawidia</taxon>
    </lineage>
</organism>
<sequence length="341" mass="36976">MKTLNPFSRIALVLSAGMLLAAYYVPLWQILMWAPQYPEGLEMKIWIDNITGDVKIISALNHYIGMKHIEVSMFPEFGYMKYIVAAVIGAGLLAAVINKRSALVGYALLLLGCGVAALVDFYLWGYNYGHNLDPTAPIVVPGMSYQPPLLGTRQLLNFTAFSGPATGGWIFFASALLAFAAVAREVCPLRWQTHRITATPVAALLLSFALASCTVGPAPIQYGTDACHHCKMTLMDPKFGAEIVTRKGKVYIFDDTGCLVSFLHAGEVKPADIAHTLITDFTTGTLVDAAAAFYLQADAVGSPMASNLAAFAHRADRDAFQKTWHGAFLTWQQVTTQAAHP</sequence>
<dbReference type="RefSeq" id="WP_254090333.1">
    <property type="nucleotide sequence ID" value="NZ_JAHESC010000013.1"/>
</dbReference>
<keyword evidence="1" id="KW-1133">Transmembrane helix</keyword>
<keyword evidence="1" id="KW-0812">Transmembrane</keyword>
<dbReference type="AlphaFoldDB" id="A0AAP2D8A2"/>
<feature type="transmembrane region" description="Helical" evidence="1">
    <location>
        <begin position="196"/>
        <end position="220"/>
    </location>
</feature>
<feature type="transmembrane region" description="Helical" evidence="1">
    <location>
        <begin position="12"/>
        <end position="34"/>
    </location>
</feature>
<evidence type="ECO:0000256" key="1">
    <source>
        <dbReference type="SAM" id="Phobius"/>
    </source>
</evidence>
<protein>
    <submittedName>
        <fullName evidence="2">Nitrous oxide reductase accessory protein NosL</fullName>
    </submittedName>
</protein>
<dbReference type="InterPro" id="IPR008719">
    <property type="entry name" value="N2O_reductase_NosL"/>
</dbReference>
<feature type="transmembrane region" description="Helical" evidence="1">
    <location>
        <begin position="104"/>
        <end position="124"/>
    </location>
</feature>
<dbReference type="PANTHER" id="PTHR41247">
    <property type="entry name" value="HTH-TYPE TRANSCRIPTIONAL REPRESSOR YCNK"/>
    <property type="match status" value="1"/>
</dbReference>
<reference evidence="2 3" key="1">
    <citation type="submission" date="2021-05" db="EMBL/GenBank/DDBJ databases">
        <title>A Polyphasic approach of four new species of the genus Ohtaekwangia: Ohtaekwangia histidinii sp. nov., Ohtaekwangia cretensis sp. nov., Ohtaekwangia indiensis sp. nov., Ohtaekwangia reichenbachii sp. nov. from diverse environment.</title>
        <authorList>
            <person name="Octaviana S."/>
        </authorList>
    </citation>
    <scope>NUCLEOTIDE SEQUENCE [LARGE SCALE GENOMIC DNA]</scope>
    <source>
        <strain evidence="2 3">PWU37</strain>
    </source>
</reference>
<dbReference type="SUPFAM" id="SSF160387">
    <property type="entry name" value="NosL/MerB-like"/>
    <property type="match status" value="1"/>
</dbReference>
<name>A0AAP2D8A2_9BACT</name>
<gene>
    <name evidence="2" type="ORF">KK078_11045</name>
</gene>
<accession>A0AAP2D8A2</accession>
<keyword evidence="1" id="KW-0472">Membrane</keyword>
<evidence type="ECO:0000313" key="2">
    <source>
        <dbReference type="EMBL" id="MBT1687099.1"/>
    </source>
</evidence>
<feature type="transmembrane region" description="Helical" evidence="1">
    <location>
        <begin position="166"/>
        <end position="184"/>
    </location>
</feature>
<comment type="caution">
    <text evidence="2">The sequence shown here is derived from an EMBL/GenBank/DDBJ whole genome shotgun (WGS) entry which is preliminary data.</text>
</comment>
<keyword evidence="3" id="KW-1185">Reference proteome</keyword>
<feature type="transmembrane region" description="Helical" evidence="1">
    <location>
        <begin position="79"/>
        <end position="97"/>
    </location>
</feature>